<dbReference type="EMBL" id="CP022196">
    <property type="protein sequence ID" value="ATG46151.1"/>
    <property type="molecule type" value="Genomic_DNA"/>
</dbReference>
<evidence type="ECO:0000313" key="2">
    <source>
        <dbReference type="Proteomes" id="UP000217935"/>
    </source>
</evidence>
<dbReference type="OrthoDB" id="7860888at2"/>
<evidence type="ECO:0000313" key="1">
    <source>
        <dbReference type="EMBL" id="ATG46151.1"/>
    </source>
</evidence>
<dbReference type="AlphaFoldDB" id="A0A291G7M4"/>
<dbReference type="KEGG" id="ceh:CEW89_00320"/>
<organism evidence="1 2">
    <name type="scientific">Celeribacter ethanolicus</name>
    <dbReference type="NCBI Taxonomy" id="1758178"/>
    <lineage>
        <taxon>Bacteria</taxon>
        <taxon>Pseudomonadati</taxon>
        <taxon>Pseudomonadota</taxon>
        <taxon>Alphaproteobacteria</taxon>
        <taxon>Rhodobacterales</taxon>
        <taxon>Roseobacteraceae</taxon>
        <taxon>Celeribacter</taxon>
    </lineage>
</organism>
<reference evidence="1 2" key="1">
    <citation type="submission" date="2017-06" db="EMBL/GenBank/DDBJ databases">
        <title>Celeribacter sp. TSPH2 complete genome sequence.</title>
        <authorList>
            <person name="Woo J.-H."/>
            <person name="Kim H.-S."/>
        </authorList>
    </citation>
    <scope>NUCLEOTIDE SEQUENCE [LARGE SCALE GENOMIC DNA]</scope>
    <source>
        <strain evidence="1 2">TSPH2</strain>
    </source>
</reference>
<gene>
    <name evidence="1" type="ORF">CEW89_00320</name>
</gene>
<keyword evidence="2" id="KW-1185">Reference proteome</keyword>
<dbReference type="RefSeq" id="WP_096804480.1">
    <property type="nucleotide sequence ID" value="NZ_CP022196.1"/>
</dbReference>
<name>A0A291G7M4_9RHOB</name>
<proteinExistence type="predicted"/>
<accession>A0A291G7M4</accession>
<protein>
    <submittedName>
        <fullName evidence="1">Uncharacterized protein</fullName>
    </submittedName>
</protein>
<dbReference type="Proteomes" id="UP000217935">
    <property type="component" value="Chromosome"/>
</dbReference>
<sequence length="149" mass="16978">MLTFFFKPRDSGELPRATEISDRWHVPQFSKIFDARVRETRVAMLIACPEPLFENHPPDPARIDALAEEIERIVRAKWTSREAERVTRFFGTDETTSFVAVLEHTAIGAYAAPEQRVKAYYEFDGTRIGDLVPRGRAFDDTSAAQCVTL</sequence>